<dbReference type="InterPro" id="IPR011990">
    <property type="entry name" value="TPR-like_helical_dom_sf"/>
</dbReference>
<dbReference type="Pfam" id="PF25872">
    <property type="entry name" value="HTH_77"/>
    <property type="match status" value="1"/>
</dbReference>
<dbReference type="Gene3D" id="1.10.10.10">
    <property type="entry name" value="Winged helix-like DNA-binding domain superfamily/Winged helix DNA-binding domain"/>
    <property type="match status" value="1"/>
</dbReference>
<feature type="DNA-binding region" description="OmpR/PhoB-type" evidence="2">
    <location>
        <begin position="1"/>
        <end position="51"/>
    </location>
</feature>
<dbReference type="SUPFAM" id="SSF52540">
    <property type="entry name" value="P-loop containing nucleoside triphosphate hydrolases"/>
    <property type="match status" value="1"/>
</dbReference>
<dbReference type="PANTHER" id="PTHR47691:SF3">
    <property type="entry name" value="HTH-TYPE TRANSCRIPTIONAL REGULATOR RV0890C-RELATED"/>
    <property type="match status" value="1"/>
</dbReference>
<feature type="compositionally biased region" description="Polar residues" evidence="3">
    <location>
        <begin position="935"/>
        <end position="944"/>
    </location>
</feature>
<dbReference type="InterPro" id="IPR016032">
    <property type="entry name" value="Sig_transdc_resp-reg_C-effctor"/>
</dbReference>
<dbReference type="Gene3D" id="1.25.40.10">
    <property type="entry name" value="Tetratricopeptide repeat domain"/>
    <property type="match status" value="1"/>
</dbReference>
<dbReference type="Gene3D" id="3.40.50.300">
    <property type="entry name" value="P-loop containing nucleotide triphosphate hydrolases"/>
    <property type="match status" value="1"/>
</dbReference>
<dbReference type="Pfam" id="PF00931">
    <property type="entry name" value="NB-ARC"/>
    <property type="match status" value="1"/>
</dbReference>
<dbReference type="GO" id="GO:0043531">
    <property type="term" value="F:ADP binding"/>
    <property type="evidence" value="ECO:0007669"/>
    <property type="project" value="InterPro"/>
</dbReference>
<dbReference type="Proteomes" id="UP000076852">
    <property type="component" value="Chromosome 2"/>
</dbReference>
<dbReference type="PRINTS" id="PR00364">
    <property type="entry name" value="DISEASERSIST"/>
</dbReference>
<keyword evidence="6" id="KW-1185">Reference proteome</keyword>
<evidence type="ECO:0000256" key="3">
    <source>
        <dbReference type="SAM" id="MobiDB-lite"/>
    </source>
</evidence>
<evidence type="ECO:0000256" key="2">
    <source>
        <dbReference type="PROSITE-ProRule" id="PRU01091"/>
    </source>
</evidence>
<dbReference type="EMBL" id="CP014579">
    <property type="protein sequence ID" value="ANB76391.1"/>
    <property type="molecule type" value="Genomic_DNA"/>
</dbReference>
<protein>
    <recommendedName>
        <fullName evidence="4">OmpR/PhoB-type domain-containing protein</fullName>
    </recommendedName>
</protein>
<dbReference type="InterPro" id="IPR002182">
    <property type="entry name" value="NB-ARC"/>
</dbReference>
<dbReference type="InterPro" id="IPR003593">
    <property type="entry name" value="AAA+_ATPase"/>
</dbReference>
<dbReference type="KEGG" id="buz:AYM40_29600"/>
<dbReference type="SMART" id="SM00382">
    <property type="entry name" value="AAA"/>
    <property type="match status" value="1"/>
</dbReference>
<dbReference type="SUPFAM" id="SSF46894">
    <property type="entry name" value="C-terminal effector domain of the bipartite response regulators"/>
    <property type="match status" value="1"/>
</dbReference>
<evidence type="ECO:0000259" key="4">
    <source>
        <dbReference type="PROSITE" id="PS51755"/>
    </source>
</evidence>
<dbReference type="PANTHER" id="PTHR47691">
    <property type="entry name" value="REGULATOR-RELATED"/>
    <property type="match status" value="1"/>
</dbReference>
<dbReference type="InterPro" id="IPR036388">
    <property type="entry name" value="WH-like_DNA-bd_sf"/>
</dbReference>
<dbReference type="InterPro" id="IPR027417">
    <property type="entry name" value="P-loop_NTPase"/>
</dbReference>
<dbReference type="PROSITE" id="PS51755">
    <property type="entry name" value="OMPR_PHOB"/>
    <property type="match status" value="1"/>
</dbReference>
<feature type="region of interest" description="Disordered" evidence="3">
    <location>
        <begin position="922"/>
        <end position="944"/>
    </location>
</feature>
<keyword evidence="1 2" id="KW-0238">DNA-binding</keyword>
<dbReference type="InterPro" id="IPR058852">
    <property type="entry name" value="HTH_77"/>
</dbReference>
<dbReference type="STRING" id="1804984.AYM40_29600"/>
<dbReference type="Pfam" id="PF00486">
    <property type="entry name" value="Trans_reg_C"/>
    <property type="match status" value="1"/>
</dbReference>
<dbReference type="AlphaFoldDB" id="A0A160FTN9"/>
<evidence type="ECO:0000313" key="5">
    <source>
        <dbReference type="EMBL" id="ANB76391.1"/>
    </source>
</evidence>
<dbReference type="CDD" id="cd00383">
    <property type="entry name" value="trans_reg_C"/>
    <property type="match status" value="1"/>
</dbReference>
<dbReference type="GO" id="GO:0006355">
    <property type="term" value="P:regulation of DNA-templated transcription"/>
    <property type="evidence" value="ECO:0007669"/>
    <property type="project" value="InterPro"/>
</dbReference>
<evidence type="ECO:0000256" key="1">
    <source>
        <dbReference type="ARBA" id="ARBA00023125"/>
    </source>
</evidence>
<accession>A0A160FTN9</accession>
<evidence type="ECO:0000313" key="6">
    <source>
        <dbReference type="Proteomes" id="UP000076852"/>
    </source>
</evidence>
<organism evidence="5 6">
    <name type="scientific">Paraburkholderia phytofirmans OLGA172</name>
    <dbReference type="NCBI Taxonomy" id="1417228"/>
    <lineage>
        <taxon>Bacteria</taxon>
        <taxon>Pseudomonadati</taxon>
        <taxon>Pseudomonadota</taxon>
        <taxon>Betaproteobacteria</taxon>
        <taxon>Burkholderiales</taxon>
        <taxon>Burkholderiaceae</taxon>
        <taxon>Paraburkholderia</taxon>
    </lineage>
</organism>
<feature type="domain" description="OmpR/PhoB-type" evidence="4">
    <location>
        <begin position="1"/>
        <end position="51"/>
    </location>
</feature>
<reference evidence="5 6" key="1">
    <citation type="journal article" date="2016" name="Gene">
        <title>PacBio SMRT assembly of a complex multi-replicon genome reveals chlorocatechol degradative operon in a region of genome plasticity.</title>
        <authorList>
            <person name="Ricker N."/>
            <person name="Shen S.Y."/>
            <person name="Goordial J."/>
            <person name="Jin S."/>
            <person name="Fulthorpe R.R."/>
        </authorList>
    </citation>
    <scope>NUCLEOTIDE SEQUENCE [LARGE SCALE GENOMIC DNA]</scope>
    <source>
        <strain evidence="5 6">OLGA172</strain>
    </source>
</reference>
<dbReference type="InterPro" id="IPR001867">
    <property type="entry name" value="OmpR/PhoB-type_DNA-bd"/>
</dbReference>
<dbReference type="GO" id="GO:0003677">
    <property type="term" value="F:DNA binding"/>
    <property type="evidence" value="ECO:0007669"/>
    <property type="project" value="UniProtKB-UniRule"/>
</dbReference>
<gene>
    <name evidence="5" type="ORF">AYM40_29600</name>
</gene>
<name>A0A160FTN9_9BURK</name>
<sequence length="944" mass="102736">MTKDELIRHVWPDTIVEENNLQVHLSALRKALGADRDLIVTLTGRGYQLAGRPANTLPPGEFEIRHAQASFPCATDDVPLHAAELFGRKAVLQDIAEMLLQTQTVTLVGAGGIGKTSLATAVALHFKSRFQDGVYFAGLAGQSDASAVLVAVADACHLTFAGGEVTAARIAFALANKRCLVVLDNAEHVIDVVANLTEVLTRHNPLLRVLATSREPLRVPAESVYRVQPLEVPASDAQLEEVLTHSAVRLFLHRARALQPGFGRDAASISLVAEVCRRLDGIPLAIELAAARAATLGIDGLHRRLDDRLKVLTGGCRTSLPRHQTLRATFDWSYALLDPAVRAVFRRLSRFADSFSVEDACAIAVDNRISPTLVVTGISELVEKSLLGIEFGSALTRYRLAESTRAYAREKLHDEGEDPSVAAAHARWLQQRFGRERRHVPIALTGEAHCNLRDALDDARSALDWALSPEGDELLGVELTGMLVEPLLAWSLIQECCTRAGRAVAVLEQLPAETVDVACELRLRAALASALLLTCGPVSEAANLWIDVLSLATEQHDEPFQAHSLWGLFNATLSSGRIHTSLRYAMLLQTFANERGEDSQRTLADQMVGVSRCWLGEHADARALVEGGLAHLRSRRQTKPESEGFRVDPMVVANGTLARVLWVQGHPEQAMALIESTIKRVSSDMQEPSLSQVLGGSAIPLALLSGDLPTAAHYLDMLRKQATVHRLEVWQECCDCLTGHLDILNGRPEIGLPMLDAGLAALQMRGFRTMQISMVGSWAEALAHAGDTVEARRVLVETLAYCNENGNHLFSPDFWRILGLVSSLEACAAAARGASPIEHETEAQASFLHAIELAQQQGARMWELRAAIPLAQLWISQQRHKEAIELLDPLCATFTHPGASLDVRTGCALLVKLKDINAETEAARSHDGFARPRNAQFSEDSACQ</sequence>
<dbReference type="GO" id="GO:0000160">
    <property type="term" value="P:phosphorelay signal transduction system"/>
    <property type="evidence" value="ECO:0007669"/>
    <property type="project" value="InterPro"/>
</dbReference>
<proteinExistence type="predicted"/>